<gene>
    <name evidence="7" type="ORF">DC041_0012685</name>
</gene>
<dbReference type="Proteomes" id="UP000290809">
    <property type="component" value="Unassembled WGS sequence"/>
</dbReference>
<keyword evidence="8" id="KW-1185">Reference proteome</keyword>
<dbReference type="AlphaFoldDB" id="A0A430PZI1"/>
<comment type="caution">
    <text evidence="7">The sequence shown here is derived from an EMBL/GenBank/DDBJ whole genome shotgun (WGS) entry which is preliminary data.</text>
</comment>
<evidence type="ECO:0000313" key="7">
    <source>
        <dbReference type="EMBL" id="RTG80891.1"/>
    </source>
</evidence>
<keyword evidence="3" id="KW-0732">Signal</keyword>
<organism evidence="7 8">
    <name type="scientific">Schistosoma bovis</name>
    <name type="common">Blood fluke</name>
    <dbReference type="NCBI Taxonomy" id="6184"/>
    <lineage>
        <taxon>Eukaryota</taxon>
        <taxon>Metazoa</taxon>
        <taxon>Spiralia</taxon>
        <taxon>Lophotrochozoa</taxon>
        <taxon>Platyhelminthes</taxon>
        <taxon>Trematoda</taxon>
        <taxon>Digenea</taxon>
        <taxon>Strigeidida</taxon>
        <taxon>Schistosomatoidea</taxon>
        <taxon>Schistosomatidae</taxon>
        <taxon>Schistosoma</taxon>
    </lineage>
</organism>
<reference evidence="7 8" key="1">
    <citation type="journal article" date="2019" name="PLoS Pathog.">
        <title>Genome sequence of the bovine parasite Schistosoma bovis Tanzania.</title>
        <authorList>
            <person name="Oey H."/>
            <person name="Zakrzewski M."/>
            <person name="Gobert G."/>
            <person name="Gravermann K."/>
            <person name="Stoye J."/>
            <person name="Jones M."/>
            <person name="Mcmanus D."/>
            <person name="Krause L."/>
        </authorList>
    </citation>
    <scope>NUCLEOTIDE SEQUENCE [LARGE SCALE GENOMIC DNA]</scope>
    <source>
        <strain evidence="7 8">TAN1997</strain>
    </source>
</reference>
<dbReference type="Pfam" id="PF11703">
    <property type="entry name" value="UPF0506"/>
    <property type="match status" value="1"/>
</dbReference>
<feature type="domain" description="UPF0506" evidence="6">
    <location>
        <begin position="67"/>
        <end position="126"/>
    </location>
</feature>
<evidence type="ECO:0000313" key="8">
    <source>
        <dbReference type="Proteomes" id="UP000290809"/>
    </source>
</evidence>
<comment type="subcellular location">
    <subcellularLocation>
        <location evidence="1">Secreted</location>
    </subcellularLocation>
</comment>
<sequence>MSKCCCCCFCCDVSAEISAENGMCFGVGEYCDGAGHRKCCPPHSCKLINPREGVCVRGPCLQSKEQCVRVGEYCDGAGHRKCCPPHSCKLINPREGVCVRGPCLQSKEQCVRGEDCCSGHCVLGHCSDK</sequence>
<evidence type="ECO:0000256" key="1">
    <source>
        <dbReference type="ARBA" id="ARBA00004613"/>
    </source>
</evidence>
<keyword evidence="5" id="KW-1015">Disulfide bond</keyword>
<dbReference type="InterPro" id="IPR021712">
    <property type="entry name" value="UPF0506"/>
</dbReference>
<evidence type="ECO:0000256" key="2">
    <source>
        <dbReference type="ARBA" id="ARBA00022525"/>
    </source>
</evidence>
<proteinExistence type="predicted"/>
<protein>
    <recommendedName>
        <fullName evidence="6">UPF0506 domain-containing protein</fullName>
    </recommendedName>
</protein>
<evidence type="ECO:0000259" key="6">
    <source>
        <dbReference type="Pfam" id="PF11703"/>
    </source>
</evidence>
<evidence type="ECO:0000256" key="5">
    <source>
        <dbReference type="ARBA" id="ARBA00023157"/>
    </source>
</evidence>
<evidence type="ECO:0000256" key="4">
    <source>
        <dbReference type="ARBA" id="ARBA00022854"/>
    </source>
</evidence>
<keyword evidence="2" id="KW-0964">Secreted</keyword>
<evidence type="ECO:0000256" key="3">
    <source>
        <dbReference type="ARBA" id="ARBA00022729"/>
    </source>
</evidence>
<name>A0A430PZI1_SCHBO</name>
<dbReference type="GO" id="GO:0005576">
    <property type="term" value="C:extracellular region"/>
    <property type="evidence" value="ECO:0007669"/>
    <property type="project" value="UniProtKB-SubCell"/>
</dbReference>
<accession>A0A430PZI1</accession>
<dbReference type="EMBL" id="QMKO01003771">
    <property type="protein sequence ID" value="RTG80891.1"/>
    <property type="molecule type" value="Genomic_DNA"/>
</dbReference>
<keyword evidence="4" id="KW-0960">Knottin</keyword>